<protein>
    <recommendedName>
        <fullName evidence="1">Retrovirus-related Pol polyprotein from transposon TNT 1-94-like beta-barrel domain-containing protein</fullName>
    </recommendedName>
</protein>
<evidence type="ECO:0000313" key="3">
    <source>
        <dbReference type="Proteomes" id="UP001162060"/>
    </source>
</evidence>
<accession>A0AAV1TRZ9</accession>
<gene>
    <name evidence="2" type="ORF">PM001_LOCUS9013</name>
</gene>
<dbReference type="InterPro" id="IPR054722">
    <property type="entry name" value="PolX-like_BBD"/>
</dbReference>
<dbReference type="AlphaFoldDB" id="A0AAV1TRZ9"/>
<dbReference type="Pfam" id="PF22936">
    <property type="entry name" value="Pol_BBD"/>
    <property type="match status" value="1"/>
</dbReference>
<name>A0AAV1TRZ9_9STRA</name>
<sequence>MADGEVLRLTRAGSVRLEVLARGVKTIVTLTDVYLAPRLAKNIVSYGKLESKGYGLVYDGDKRALARRSDGLVAFDVATDSNVLYVETTATSRRHGAGDAILAALEAHSADASADDAHEASLLHWHQRIGHLAFDTIVRMARDPASGIKLSSDKRMACVSCMEAK</sequence>
<feature type="domain" description="Retrovirus-related Pol polyprotein from transposon TNT 1-94-like beta-barrel" evidence="1">
    <location>
        <begin position="1"/>
        <end position="54"/>
    </location>
</feature>
<organism evidence="2 3">
    <name type="scientific">Peronospora matthiolae</name>
    <dbReference type="NCBI Taxonomy" id="2874970"/>
    <lineage>
        <taxon>Eukaryota</taxon>
        <taxon>Sar</taxon>
        <taxon>Stramenopiles</taxon>
        <taxon>Oomycota</taxon>
        <taxon>Peronosporomycetes</taxon>
        <taxon>Peronosporales</taxon>
        <taxon>Peronosporaceae</taxon>
        <taxon>Peronospora</taxon>
    </lineage>
</organism>
<comment type="caution">
    <text evidence="2">The sequence shown here is derived from an EMBL/GenBank/DDBJ whole genome shotgun (WGS) entry which is preliminary data.</text>
</comment>
<evidence type="ECO:0000259" key="1">
    <source>
        <dbReference type="Pfam" id="PF22936"/>
    </source>
</evidence>
<evidence type="ECO:0000313" key="2">
    <source>
        <dbReference type="EMBL" id="CAK7923863.1"/>
    </source>
</evidence>
<dbReference type="Proteomes" id="UP001162060">
    <property type="component" value="Unassembled WGS sequence"/>
</dbReference>
<dbReference type="EMBL" id="CAKLBY020000071">
    <property type="protein sequence ID" value="CAK7923863.1"/>
    <property type="molecule type" value="Genomic_DNA"/>
</dbReference>
<proteinExistence type="predicted"/>
<reference evidence="2" key="1">
    <citation type="submission" date="2024-01" db="EMBL/GenBank/DDBJ databases">
        <authorList>
            <person name="Webb A."/>
        </authorList>
    </citation>
    <scope>NUCLEOTIDE SEQUENCE</scope>
    <source>
        <strain evidence="2">Pm1</strain>
    </source>
</reference>